<sequence length="117" mass="12638">MTRAAATNNPYAEAEALALRALDLALAAVGSGEAHLVSDAAVRRLMTAAVKLYAAKADGEARSFRALEGRYDEVVRPTEALTAVTEVLRALRLGPVEFGLWSRRRPEDYHETGAGER</sequence>
<dbReference type="AlphaFoldDB" id="A0A7W9FM01"/>
<comment type="caution">
    <text evidence="1">The sequence shown here is derived from an EMBL/GenBank/DDBJ whole genome shotgun (WGS) entry which is preliminary data.</text>
</comment>
<dbReference type="EMBL" id="JACHOO010000004">
    <property type="protein sequence ID" value="MBB5753118.1"/>
    <property type="molecule type" value="Genomic_DNA"/>
</dbReference>
<organism evidence="1 2">
    <name type="scientific">Prosthecomicrobium pneumaticum</name>
    <dbReference type="NCBI Taxonomy" id="81895"/>
    <lineage>
        <taxon>Bacteria</taxon>
        <taxon>Pseudomonadati</taxon>
        <taxon>Pseudomonadota</taxon>
        <taxon>Alphaproteobacteria</taxon>
        <taxon>Hyphomicrobiales</taxon>
        <taxon>Kaistiaceae</taxon>
        <taxon>Prosthecomicrobium</taxon>
    </lineage>
</organism>
<evidence type="ECO:0000313" key="1">
    <source>
        <dbReference type="EMBL" id="MBB5753118.1"/>
    </source>
</evidence>
<keyword evidence="2" id="KW-1185">Reference proteome</keyword>
<proteinExistence type="predicted"/>
<reference evidence="1 2" key="1">
    <citation type="submission" date="2020-08" db="EMBL/GenBank/DDBJ databases">
        <title>Genomic Encyclopedia of Type Strains, Phase IV (KMG-IV): sequencing the most valuable type-strain genomes for metagenomic binning, comparative biology and taxonomic classification.</title>
        <authorList>
            <person name="Goeker M."/>
        </authorList>
    </citation>
    <scope>NUCLEOTIDE SEQUENCE [LARGE SCALE GENOMIC DNA]</scope>
    <source>
        <strain evidence="1 2">DSM 16268</strain>
    </source>
</reference>
<evidence type="ECO:0000313" key="2">
    <source>
        <dbReference type="Proteomes" id="UP000523821"/>
    </source>
</evidence>
<dbReference type="Proteomes" id="UP000523821">
    <property type="component" value="Unassembled WGS sequence"/>
</dbReference>
<dbReference type="RefSeq" id="WP_183855632.1">
    <property type="nucleotide sequence ID" value="NZ_JACHOO010000004.1"/>
</dbReference>
<accession>A0A7W9FM01</accession>
<protein>
    <submittedName>
        <fullName evidence="1">Uncharacterized protein</fullName>
    </submittedName>
</protein>
<name>A0A7W9FM01_9HYPH</name>
<gene>
    <name evidence="1" type="ORF">GGQ63_002184</name>
</gene>